<dbReference type="GO" id="GO:0005524">
    <property type="term" value="F:ATP binding"/>
    <property type="evidence" value="ECO:0007669"/>
    <property type="project" value="InterPro"/>
</dbReference>
<dbReference type="RefSeq" id="WP_192754630.1">
    <property type="nucleotide sequence ID" value="NZ_BAABJL010000042.1"/>
</dbReference>
<feature type="transmembrane region" description="Helical" evidence="5">
    <location>
        <begin position="171"/>
        <end position="191"/>
    </location>
</feature>
<dbReference type="Proteomes" id="UP000638648">
    <property type="component" value="Unassembled WGS sequence"/>
</dbReference>
<feature type="transmembrane region" description="Helical" evidence="5">
    <location>
        <begin position="286"/>
        <end position="307"/>
    </location>
</feature>
<dbReference type="GO" id="GO:0016887">
    <property type="term" value="F:ATP hydrolysis activity"/>
    <property type="evidence" value="ECO:0007669"/>
    <property type="project" value="InterPro"/>
</dbReference>
<dbReference type="InterPro" id="IPR036640">
    <property type="entry name" value="ABC1_TM_sf"/>
</dbReference>
<feature type="domain" description="ABC transmembrane type-1" evidence="7">
    <location>
        <begin position="34"/>
        <end position="315"/>
    </location>
</feature>
<evidence type="ECO:0000256" key="1">
    <source>
        <dbReference type="ARBA" id="ARBA00004651"/>
    </source>
</evidence>
<evidence type="ECO:0000313" key="8">
    <source>
        <dbReference type="EMBL" id="MBE1611409.1"/>
    </source>
</evidence>
<feature type="domain" description="ABC transporter" evidence="6">
    <location>
        <begin position="261"/>
        <end position="565"/>
    </location>
</feature>
<dbReference type="EMBL" id="JADBEM010000001">
    <property type="protein sequence ID" value="MBE1611409.1"/>
    <property type="molecule type" value="Genomic_DNA"/>
</dbReference>
<evidence type="ECO:0000259" key="7">
    <source>
        <dbReference type="PROSITE" id="PS50929"/>
    </source>
</evidence>
<name>A0A927N3E7_9ACTN</name>
<keyword evidence="3 5" id="KW-1133">Transmembrane helix</keyword>
<evidence type="ECO:0000256" key="2">
    <source>
        <dbReference type="ARBA" id="ARBA00022692"/>
    </source>
</evidence>
<dbReference type="PROSITE" id="PS50929">
    <property type="entry name" value="ABC_TM1F"/>
    <property type="match status" value="1"/>
</dbReference>
<feature type="transmembrane region" description="Helical" evidence="5">
    <location>
        <begin position="33"/>
        <end position="54"/>
    </location>
</feature>
<feature type="transmembrane region" description="Helical" evidence="5">
    <location>
        <begin position="144"/>
        <end position="165"/>
    </location>
</feature>
<dbReference type="Gene3D" id="1.20.1560.10">
    <property type="entry name" value="ABC transporter type 1, transmembrane domain"/>
    <property type="match status" value="1"/>
</dbReference>
<dbReference type="InterPro" id="IPR039421">
    <property type="entry name" value="Type_1_exporter"/>
</dbReference>
<dbReference type="PROSITE" id="PS50893">
    <property type="entry name" value="ABC_TRANSPORTER_2"/>
    <property type="match status" value="1"/>
</dbReference>
<feature type="transmembrane region" description="Helical" evidence="5">
    <location>
        <begin position="252"/>
        <end position="274"/>
    </location>
</feature>
<dbReference type="Gene3D" id="3.40.50.300">
    <property type="entry name" value="P-loop containing nucleotide triphosphate hydrolases"/>
    <property type="match status" value="1"/>
</dbReference>
<reference evidence="8" key="1">
    <citation type="submission" date="2020-10" db="EMBL/GenBank/DDBJ databases">
        <title>Sequencing the genomes of 1000 actinobacteria strains.</title>
        <authorList>
            <person name="Klenk H.-P."/>
        </authorList>
    </citation>
    <scope>NUCLEOTIDE SEQUENCE</scope>
    <source>
        <strain evidence="8">DSM 45354</strain>
    </source>
</reference>
<protein>
    <submittedName>
        <fullName evidence="8">ABC-type multidrug transport system fused ATPase/permease subunit</fullName>
    </submittedName>
</protein>
<dbReference type="GO" id="GO:0015421">
    <property type="term" value="F:ABC-type oligopeptide transporter activity"/>
    <property type="evidence" value="ECO:0007669"/>
    <property type="project" value="TreeGrafter"/>
</dbReference>
<dbReference type="SUPFAM" id="SSF90123">
    <property type="entry name" value="ABC transporter transmembrane region"/>
    <property type="match status" value="1"/>
</dbReference>
<dbReference type="InterPro" id="IPR011527">
    <property type="entry name" value="ABC1_TM_dom"/>
</dbReference>
<evidence type="ECO:0000313" key="9">
    <source>
        <dbReference type="Proteomes" id="UP000638648"/>
    </source>
</evidence>
<comment type="subcellular location">
    <subcellularLocation>
        <location evidence="1">Cell membrane</location>
        <topology evidence="1">Multi-pass membrane protein</topology>
    </subcellularLocation>
</comment>
<sequence>MPAHAPYDDPGVPDARGPARYLWWLVWRQRGRVLLGALWGTSWMVSLTVPPYLISRAVDDGLRSDNARALVGWSVAVVAVGVLNAVLGLLRHRTMTFVRTDASCRTVQVATRHAVRLGAVLPRVMSTGEVVSIGSADIQRISQALTVTGPGVGAVVAYAVVTVLLLEVSPLLGAVVVLGVPCLAILLGPLLNRLQGAETVYREHQGALTARVGDIVSGLRVLCGIGGKPLFAQRYHHASAALRDEGYRVGAVTSWIQALAVGLPAVFVAVLTWLAARMAASGEITIGDLVAVYGYVAVLVGPVGFFIEAAGDVGRGLVAARRVVRLLALRPAVDNTDQGKAGPSDDAMLRDPSSGLDVPPGVMSAIVTARPPDAVAVVDRLGRYVDSDVEWGGVPLSAVALAEVRRRILVGDNDAHLFAGSLRDAVATHDERDGAAVTAAVHTAAAEDVVAGLPDGLDSQIEAQGRNLSGGQRQRLRLARALLADPEVLLLVEPTSAVDAHTEALVAARTHAARRGRTTVVVTTSPLVLDRVEQVAYLVDGRVAATGTHAELLTTQPGYQALVYRGADDGPPPLAQETVSTSASTA</sequence>
<feature type="transmembrane region" description="Helical" evidence="5">
    <location>
        <begin position="70"/>
        <end position="90"/>
    </location>
</feature>
<comment type="caution">
    <text evidence="8">The sequence shown here is derived from an EMBL/GenBank/DDBJ whole genome shotgun (WGS) entry which is preliminary data.</text>
</comment>
<keyword evidence="9" id="KW-1185">Reference proteome</keyword>
<dbReference type="PROSITE" id="PS00211">
    <property type="entry name" value="ABC_TRANSPORTER_1"/>
    <property type="match status" value="1"/>
</dbReference>
<evidence type="ECO:0000259" key="6">
    <source>
        <dbReference type="PROSITE" id="PS50893"/>
    </source>
</evidence>
<organism evidence="8 9">
    <name type="scientific">Actinopolymorpha pittospori</name>
    <dbReference type="NCBI Taxonomy" id="648752"/>
    <lineage>
        <taxon>Bacteria</taxon>
        <taxon>Bacillati</taxon>
        <taxon>Actinomycetota</taxon>
        <taxon>Actinomycetes</taxon>
        <taxon>Propionibacteriales</taxon>
        <taxon>Actinopolymorphaceae</taxon>
        <taxon>Actinopolymorpha</taxon>
    </lineage>
</organism>
<accession>A0A927N3E7</accession>
<dbReference type="SUPFAM" id="SSF52540">
    <property type="entry name" value="P-loop containing nucleoside triphosphate hydrolases"/>
    <property type="match status" value="1"/>
</dbReference>
<dbReference type="InterPro" id="IPR003439">
    <property type="entry name" value="ABC_transporter-like_ATP-bd"/>
</dbReference>
<dbReference type="PANTHER" id="PTHR43394">
    <property type="entry name" value="ATP-DEPENDENT PERMEASE MDL1, MITOCHONDRIAL"/>
    <property type="match status" value="1"/>
</dbReference>
<proteinExistence type="predicted"/>
<dbReference type="GO" id="GO:0005886">
    <property type="term" value="C:plasma membrane"/>
    <property type="evidence" value="ECO:0007669"/>
    <property type="project" value="UniProtKB-SubCell"/>
</dbReference>
<dbReference type="Pfam" id="PF00005">
    <property type="entry name" value="ABC_tran"/>
    <property type="match status" value="1"/>
</dbReference>
<dbReference type="AlphaFoldDB" id="A0A927N3E7"/>
<dbReference type="InterPro" id="IPR017871">
    <property type="entry name" value="ABC_transporter-like_CS"/>
</dbReference>
<evidence type="ECO:0000256" key="3">
    <source>
        <dbReference type="ARBA" id="ARBA00022989"/>
    </source>
</evidence>
<gene>
    <name evidence="8" type="ORF">HEB94_008257</name>
</gene>
<evidence type="ECO:0000256" key="4">
    <source>
        <dbReference type="ARBA" id="ARBA00023136"/>
    </source>
</evidence>
<dbReference type="PANTHER" id="PTHR43394:SF1">
    <property type="entry name" value="ATP-BINDING CASSETTE SUB-FAMILY B MEMBER 10, MITOCHONDRIAL"/>
    <property type="match status" value="1"/>
</dbReference>
<keyword evidence="4 5" id="KW-0472">Membrane</keyword>
<keyword evidence="2 5" id="KW-0812">Transmembrane</keyword>
<dbReference type="Pfam" id="PF00664">
    <property type="entry name" value="ABC_membrane"/>
    <property type="match status" value="1"/>
</dbReference>
<dbReference type="InterPro" id="IPR027417">
    <property type="entry name" value="P-loop_NTPase"/>
</dbReference>
<evidence type="ECO:0000256" key="5">
    <source>
        <dbReference type="SAM" id="Phobius"/>
    </source>
</evidence>